<evidence type="ECO:0000313" key="2">
    <source>
        <dbReference type="EMBL" id="SNV05263.1"/>
    </source>
</evidence>
<evidence type="ECO:0000313" key="4">
    <source>
        <dbReference type="Proteomes" id="UP000215539"/>
    </source>
</evidence>
<dbReference type="EMBL" id="CP014227">
    <property type="protein sequence ID" value="AMD85066.1"/>
    <property type="molecule type" value="Genomic_DNA"/>
</dbReference>
<proteinExistence type="predicted"/>
<dbReference type="RefSeq" id="WP_066429118.1">
    <property type="nucleotide sequence ID" value="NZ_CP014227.1"/>
</dbReference>
<dbReference type="Pfam" id="PF05133">
    <property type="entry name" value="SPP1_portal"/>
    <property type="match status" value="1"/>
</dbReference>
<evidence type="ECO:0000313" key="1">
    <source>
        <dbReference type="EMBL" id="AMD85066.1"/>
    </source>
</evidence>
<dbReference type="Proteomes" id="UP000065822">
    <property type="component" value="Chromosome"/>
</dbReference>
<protein>
    <submittedName>
        <fullName evidence="2">Phage portal protein, SPP1 family</fullName>
    </submittedName>
</protein>
<dbReference type="Proteomes" id="UP000215539">
    <property type="component" value="Chromosome 1"/>
</dbReference>
<gene>
    <name evidence="1" type="ORF">AXF12_05760</name>
    <name evidence="2" type="ORF">SAMEA44541418_00567</name>
</gene>
<dbReference type="InterPro" id="IPR021145">
    <property type="entry name" value="Portal_protein_SPP1_Gp6-like"/>
</dbReference>
<accession>A0AAX2GZN2</accession>
<organism evidence="2 4">
    <name type="scientific">Capnocytophaga haemolytica</name>
    <dbReference type="NCBI Taxonomy" id="45243"/>
    <lineage>
        <taxon>Bacteria</taxon>
        <taxon>Pseudomonadati</taxon>
        <taxon>Bacteroidota</taxon>
        <taxon>Flavobacteriia</taxon>
        <taxon>Flavobacteriales</taxon>
        <taxon>Flavobacteriaceae</taxon>
        <taxon>Capnocytophaga</taxon>
    </lineage>
</organism>
<dbReference type="KEGG" id="chg:AXF12_05760"/>
<reference evidence="2 4" key="2">
    <citation type="submission" date="2017-06" db="EMBL/GenBank/DDBJ databases">
        <authorList>
            <consortium name="Pathogen Informatics"/>
        </authorList>
    </citation>
    <scope>NUCLEOTIDE SEQUENCE [LARGE SCALE GENOMIC DNA]</scope>
    <source>
        <strain evidence="2 4">NCTC12947</strain>
    </source>
</reference>
<reference evidence="1 3" key="1">
    <citation type="submission" date="2016-02" db="EMBL/GenBank/DDBJ databases">
        <authorList>
            <person name="Holder M.E."/>
            <person name="Ajami N.J."/>
            <person name="Petrosino J.F."/>
        </authorList>
    </citation>
    <scope>NUCLEOTIDE SEQUENCE [LARGE SCALE GENOMIC DNA]</scope>
    <source>
        <strain evidence="1 3">CCUG 32990</strain>
    </source>
</reference>
<dbReference type="AlphaFoldDB" id="A0AAX2GZN2"/>
<sequence length="469" mass="53176">MNIKEQSTTQQQRLAIEAIQQRQLAQNEESVAQELHLALSQGEVATALSLFEDNTIKVNAAIAEYETATHAVMQRPNKYPKGKEPYITEKLPRAWQKYINEVALFFLLNNPIEWSLKKGNDAVFEAFTTFLKNTRFNTTTREAKRLAGAETQAAKLYHLYRDEDNHAQVKVIVLSKSKGYDLYPLIDQYGTMVAFAVGYNVKRNRKSVQRLDIYTDKINYQCEKQNGEWHITTAANPLRKIPVIYFKQNTEWHGVEARILRDEMQDSKTADINNYFADPVAVVTADVVSGLPEGEGIGKVVRITGKDGDFRYIEPPTSVNMKESEKAANTKAILQDSFTPDFSFETLSGMGTLSGEALRRALILGYIKRNRNIEIYEALIDREKNLILTIMQQFTHVALSAQIREAEIYMQFAEPFTEDIREQIESVGNAVSSGVMSLETAINTLRLVDDPQSEIDRIKGQKEATLLTE</sequence>
<evidence type="ECO:0000313" key="3">
    <source>
        <dbReference type="Proteomes" id="UP000065822"/>
    </source>
</evidence>
<name>A0AAX2GZN2_9FLAO</name>
<dbReference type="EMBL" id="LT906449">
    <property type="protein sequence ID" value="SNV05263.1"/>
    <property type="molecule type" value="Genomic_DNA"/>
</dbReference>
<keyword evidence="3" id="KW-1185">Reference proteome</keyword>